<reference evidence="1 2" key="1">
    <citation type="submission" date="2012-05" db="EMBL/GenBank/DDBJ databases">
        <title>Recombination and specialization in a pathogen metapopulation.</title>
        <authorList>
            <person name="Gardiner A."/>
            <person name="Kemen E."/>
            <person name="Schultz-Larsen T."/>
            <person name="MacLean D."/>
            <person name="Van Oosterhout C."/>
            <person name="Jones J.D.G."/>
        </authorList>
    </citation>
    <scope>NUCLEOTIDE SEQUENCE [LARGE SCALE GENOMIC DNA]</scope>
    <source>
        <strain evidence="1 2">Ac Nc2</strain>
    </source>
</reference>
<proteinExistence type="predicted"/>
<evidence type="ECO:0000313" key="1">
    <source>
        <dbReference type="EMBL" id="CCI48801.1"/>
    </source>
</evidence>
<evidence type="ECO:0008006" key="3">
    <source>
        <dbReference type="Google" id="ProtNLM"/>
    </source>
</evidence>
<dbReference type="InParanoid" id="A0A024GQG9"/>
<comment type="caution">
    <text evidence="1">The sequence shown here is derived from an EMBL/GenBank/DDBJ whole genome shotgun (WGS) entry which is preliminary data.</text>
</comment>
<protein>
    <recommendedName>
        <fullName evidence="3">NADH-ubiquinone oxidoreductase ESSS subunit</fullName>
    </recommendedName>
</protein>
<dbReference type="EMBL" id="CAIX01000248">
    <property type="protein sequence ID" value="CCI48801.1"/>
    <property type="molecule type" value="Genomic_DNA"/>
</dbReference>
<gene>
    <name evidence="1" type="ORF">BN9_100000</name>
</gene>
<keyword evidence="2" id="KW-1185">Reference proteome</keyword>
<organism evidence="1 2">
    <name type="scientific">Albugo candida</name>
    <dbReference type="NCBI Taxonomy" id="65357"/>
    <lineage>
        <taxon>Eukaryota</taxon>
        <taxon>Sar</taxon>
        <taxon>Stramenopiles</taxon>
        <taxon>Oomycota</taxon>
        <taxon>Peronosporomycetes</taxon>
        <taxon>Albuginales</taxon>
        <taxon>Albuginaceae</taxon>
        <taxon>Albugo</taxon>
    </lineage>
</organism>
<dbReference type="AlphaFoldDB" id="A0A024GQG9"/>
<evidence type="ECO:0000313" key="2">
    <source>
        <dbReference type="Proteomes" id="UP000053237"/>
    </source>
</evidence>
<accession>A0A024GQG9</accession>
<dbReference type="Proteomes" id="UP000053237">
    <property type="component" value="Unassembled WGS sequence"/>
</dbReference>
<sequence length="94" mass="10808">MLRRSAFNGTRYFSINHKMGHIAMPETAMITKDGTHIFERKGWEYSTYMAIFGAPILLYLGITNQPETDSRVFAREEAAIIRENRKKLVGQEAL</sequence>
<dbReference type="OrthoDB" id="66296at2759"/>
<name>A0A024GQG9_9STRA</name>